<protein>
    <submittedName>
        <fullName evidence="7">GTPase Der</fullName>
    </submittedName>
</protein>
<name>A0A2R8AT67_9RHOB</name>
<evidence type="ECO:0000313" key="8">
    <source>
        <dbReference type="Proteomes" id="UP000244911"/>
    </source>
</evidence>
<evidence type="ECO:0000256" key="2">
    <source>
        <dbReference type="ARBA" id="ARBA00022741"/>
    </source>
</evidence>
<reference evidence="7 8" key="1">
    <citation type="submission" date="2018-03" db="EMBL/GenBank/DDBJ databases">
        <authorList>
            <person name="Keele B.F."/>
        </authorList>
    </citation>
    <scope>NUCLEOTIDE SEQUENCE [LARGE SCALE GENOMIC DNA]</scope>
    <source>
        <strain evidence="7 8">CECT 8811</strain>
    </source>
</reference>
<dbReference type="OrthoDB" id="7927795at2"/>
<proteinExistence type="predicted"/>
<dbReference type="SUPFAM" id="SSF52540">
    <property type="entry name" value="P-loop containing nucleoside triphosphate hydrolases"/>
    <property type="match status" value="1"/>
</dbReference>
<organism evidence="7 8">
    <name type="scientific">Aliiroseovarius pelagivivens</name>
    <dbReference type="NCBI Taxonomy" id="1639690"/>
    <lineage>
        <taxon>Bacteria</taxon>
        <taxon>Pseudomonadati</taxon>
        <taxon>Pseudomonadota</taxon>
        <taxon>Alphaproteobacteria</taxon>
        <taxon>Rhodobacterales</taxon>
        <taxon>Paracoccaceae</taxon>
        <taxon>Aliiroseovarius</taxon>
    </lineage>
</organism>
<keyword evidence="5" id="KW-0472">Membrane</keyword>
<dbReference type="InterPro" id="IPR027094">
    <property type="entry name" value="Mitofusin_fam"/>
</dbReference>
<dbReference type="Proteomes" id="UP000244911">
    <property type="component" value="Unassembled WGS sequence"/>
</dbReference>
<dbReference type="InterPro" id="IPR045063">
    <property type="entry name" value="Dynamin_N"/>
</dbReference>
<evidence type="ECO:0000256" key="3">
    <source>
        <dbReference type="ARBA" id="ARBA00022801"/>
    </source>
</evidence>
<dbReference type="InterPro" id="IPR027417">
    <property type="entry name" value="P-loop_NTPase"/>
</dbReference>
<dbReference type="EMBL" id="OMOI01000002">
    <property type="protein sequence ID" value="SPF79231.1"/>
    <property type="molecule type" value="Genomic_DNA"/>
</dbReference>
<keyword evidence="4" id="KW-0342">GTP-binding</keyword>
<dbReference type="PANTHER" id="PTHR10465">
    <property type="entry name" value="TRANSMEMBRANE GTPASE FZO1"/>
    <property type="match status" value="1"/>
</dbReference>
<sequence>MTRNIHLLATGNEALDPLNEAFGGLNATIDQLTAIADARSSARLAKLKSRMDEFTANVTFVGQVKAGKSSLVNIMAGRPGLLPSDVNPWTSVATTLHVNTRTPGDTKAKFTFFDHDEWQNLTAGGGRLGELAHRAGADDEMDDIRRQVEDMKARSEERLGKHFDLIMGQSHSYDYFDDDLVQRYVCMGDEDDPDISAESGRFADVTKTAELYLDIPQYPMAINLSDTPGVNDTFMVREQITLRSLRGSEVCVVVMAASQALTTMDLALMRMISQFENRQIILFINRIDELHDPVREVPEIRDRVNEMLKQSSINADAGVIFGSAIWAEAALTGNSDLLTDHAASSLNKLYAAAGFDSDSVSLDHIWALSGLPDLLLSINERIAEGAGARLCNKVRNRARNMASQIRATSVAKTLTDTGTMVYDLDGKTPEEAIRTVASDYEIRAAELTAKLRDTVMQRLARTEENFIKRATASLIEHLEKNGEDGTWQYDPAGFRALQKSAYFNFARAMRKEVGALYESAAHDVESVYRKLLGQHLGEFAIEPPIVPNVPPPLAIGRTIALDLQSTWWRRWWQRRKGVASYAADYTRLVASEASSITKDIEENQIAAVLENVRAMLAEFMIEQQETLLGISQSAQAQLDEEALKAAGIQPAKTPDELLGDILKDLGTEAA</sequence>
<feature type="domain" description="Dynamin N-terminal" evidence="6">
    <location>
        <begin position="58"/>
        <end position="280"/>
    </location>
</feature>
<dbReference type="GO" id="GO:0008053">
    <property type="term" value="P:mitochondrial fusion"/>
    <property type="evidence" value="ECO:0007669"/>
    <property type="project" value="TreeGrafter"/>
</dbReference>
<keyword evidence="8" id="KW-1185">Reference proteome</keyword>
<keyword evidence="3" id="KW-0378">Hydrolase</keyword>
<dbReference type="GO" id="GO:0016020">
    <property type="term" value="C:membrane"/>
    <property type="evidence" value="ECO:0007669"/>
    <property type="project" value="UniProtKB-SubCell"/>
</dbReference>
<dbReference type="GO" id="GO:0003924">
    <property type="term" value="F:GTPase activity"/>
    <property type="evidence" value="ECO:0007669"/>
    <property type="project" value="InterPro"/>
</dbReference>
<evidence type="ECO:0000256" key="1">
    <source>
        <dbReference type="ARBA" id="ARBA00004370"/>
    </source>
</evidence>
<evidence type="ECO:0000256" key="4">
    <source>
        <dbReference type="ARBA" id="ARBA00023134"/>
    </source>
</evidence>
<gene>
    <name evidence="7" type="primary">der_3</name>
    <name evidence="7" type="ORF">ALP8811_03169</name>
</gene>
<evidence type="ECO:0000256" key="5">
    <source>
        <dbReference type="ARBA" id="ARBA00023136"/>
    </source>
</evidence>
<dbReference type="GO" id="GO:0005525">
    <property type="term" value="F:GTP binding"/>
    <property type="evidence" value="ECO:0007669"/>
    <property type="project" value="UniProtKB-KW"/>
</dbReference>
<dbReference type="PANTHER" id="PTHR10465:SF0">
    <property type="entry name" value="SARCALUMENIN"/>
    <property type="match status" value="1"/>
</dbReference>
<dbReference type="AlphaFoldDB" id="A0A2R8AT67"/>
<evidence type="ECO:0000259" key="6">
    <source>
        <dbReference type="Pfam" id="PF00350"/>
    </source>
</evidence>
<accession>A0A2R8AT67</accession>
<keyword evidence="2" id="KW-0547">Nucleotide-binding</keyword>
<dbReference type="Pfam" id="PF00350">
    <property type="entry name" value="Dynamin_N"/>
    <property type="match status" value="1"/>
</dbReference>
<evidence type="ECO:0000313" key="7">
    <source>
        <dbReference type="EMBL" id="SPF79231.1"/>
    </source>
</evidence>
<comment type="subcellular location">
    <subcellularLocation>
        <location evidence="1">Membrane</location>
    </subcellularLocation>
</comment>
<dbReference type="Gene3D" id="3.40.50.300">
    <property type="entry name" value="P-loop containing nucleotide triphosphate hydrolases"/>
    <property type="match status" value="2"/>
</dbReference>
<dbReference type="RefSeq" id="WP_108858189.1">
    <property type="nucleotide sequence ID" value="NZ_OMOI01000002.1"/>
</dbReference>